<sequence length="76" mass="8543">MSCSTAFAIWMEKHGGIDASAQSVPLPIPEFNDRSGKLVRLRHDFSLHYMSETFSELAPSGAFAHDLWTENYIRVA</sequence>
<gene>
    <name evidence="1" type="ORF">GCM10011410_16980</name>
</gene>
<reference evidence="1" key="1">
    <citation type="journal article" date="2014" name="Int. J. Syst. Evol. Microbiol.">
        <title>Complete genome sequence of Corynebacterium casei LMG S-19264T (=DSM 44701T), isolated from a smear-ripened cheese.</title>
        <authorList>
            <consortium name="US DOE Joint Genome Institute (JGI-PGF)"/>
            <person name="Walter F."/>
            <person name="Albersmeier A."/>
            <person name="Kalinowski J."/>
            <person name="Ruckert C."/>
        </authorList>
    </citation>
    <scope>NUCLEOTIDE SEQUENCE</scope>
    <source>
        <strain evidence="1">CGMCC 1.15478</strain>
    </source>
</reference>
<comment type="caution">
    <text evidence="1">The sequence shown here is derived from an EMBL/GenBank/DDBJ whole genome shotgun (WGS) entry which is preliminary data.</text>
</comment>
<organism evidence="1 2">
    <name type="scientific">Hoyosella rhizosphaerae</name>
    <dbReference type="NCBI Taxonomy" id="1755582"/>
    <lineage>
        <taxon>Bacteria</taxon>
        <taxon>Bacillati</taxon>
        <taxon>Actinomycetota</taxon>
        <taxon>Actinomycetes</taxon>
        <taxon>Mycobacteriales</taxon>
        <taxon>Hoyosellaceae</taxon>
        <taxon>Hoyosella</taxon>
    </lineage>
</organism>
<reference evidence="1" key="2">
    <citation type="submission" date="2020-09" db="EMBL/GenBank/DDBJ databases">
        <authorList>
            <person name="Sun Q."/>
            <person name="Zhou Y."/>
        </authorList>
    </citation>
    <scope>NUCLEOTIDE SEQUENCE</scope>
    <source>
        <strain evidence="1">CGMCC 1.15478</strain>
    </source>
</reference>
<dbReference type="Proteomes" id="UP000641514">
    <property type="component" value="Unassembled WGS sequence"/>
</dbReference>
<name>A0A916UAY4_9ACTN</name>
<accession>A0A916UAY4</accession>
<dbReference type="EMBL" id="BMJH01000002">
    <property type="protein sequence ID" value="GGC65085.1"/>
    <property type="molecule type" value="Genomic_DNA"/>
</dbReference>
<proteinExistence type="predicted"/>
<dbReference type="AlphaFoldDB" id="A0A916UAY4"/>
<keyword evidence="2" id="KW-1185">Reference proteome</keyword>
<protein>
    <submittedName>
        <fullName evidence="1">Uncharacterized protein</fullName>
    </submittedName>
</protein>
<evidence type="ECO:0000313" key="2">
    <source>
        <dbReference type="Proteomes" id="UP000641514"/>
    </source>
</evidence>
<evidence type="ECO:0000313" key="1">
    <source>
        <dbReference type="EMBL" id="GGC65085.1"/>
    </source>
</evidence>